<evidence type="ECO:0000256" key="1">
    <source>
        <dbReference type="ARBA" id="ARBA00009528"/>
    </source>
</evidence>
<evidence type="ECO:0000313" key="7">
    <source>
        <dbReference type="EMBL" id="GMI29067.1"/>
    </source>
</evidence>
<dbReference type="EMBL" id="BRYA01000677">
    <property type="protein sequence ID" value="GMI29067.1"/>
    <property type="molecule type" value="Genomic_DNA"/>
</dbReference>
<dbReference type="GO" id="GO:0005737">
    <property type="term" value="C:cytoplasm"/>
    <property type="evidence" value="ECO:0007669"/>
    <property type="project" value="InterPro"/>
</dbReference>
<dbReference type="Proteomes" id="UP001165065">
    <property type="component" value="Unassembled WGS sequence"/>
</dbReference>
<dbReference type="GO" id="GO:0006508">
    <property type="term" value="P:proteolysis"/>
    <property type="evidence" value="ECO:0007669"/>
    <property type="project" value="UniProtKB-KW"/>
</dbReference>
<dbReference type="PRINTS" id="PR00481">
    <property type="entry name" value="LAMNOPPTDASE"/>
</dbReference>
<dbReference type="AlphaFoldDB" id="A0A9W7G182"/>
<feature type="compositionally biased region" description="Pro residues" evidence="5">
    <location>
        <begin position="23"/>
        <end position="36"/>
    </location>
</feature>
<keyword evidence="4" id="KW-0378">Hydrolase</keyword>
<accession>A0A9W7G182</accession>
<comment type="caution">
    <text evidence="7">The sequence shown here is derived from an EMBL/GenBank/DDBJ whole genome shotgun (WGS) entry which is preliminary data.</text>
</comment>
<feature type="domain" description="Cytosol aminopeptidase" evidence="6">
    <location>
        <begin position="361"/>
        <end position="368"/>
    </location>
</feature>
<dbReference type="InterPro" id="IPR011356">
    <property type="entry name" value="Leucine_aapep/pepB"/>
</dbReference>
<dbReference type="SUPFAM" id="SSF53187">
    <property type="entry name" value="Zn-dependent exopeptidases"/>
    <property type="match status" value="1"/>
</dbReference>
<dbReference type="GO" id="GO:0070006">
    <property type="term" value="F:metalloaminopeptidase activity"/>
    <property type="evidence" value="ECO:0007669"/>
    <property type="project" value="InterPro"/>
</dbReference>
<dbReference type="Pfam" id="PF00883">
    <property type="entry name" value="Peptidase_M17"/>
    <property type="match status" value="1"/>
</dbReference>
<evidence type="ECO:0000256" key="3">
    <source>
        <dbReference type="ARBA" id="ARBA00022670"/>
    </source>
</evidence>
<dbReference type="GO" id="GO:0030145">
    <property type="term" value="F:manganese ion binding"/>
    <property type="evidence" value="ECO:0007669"/>
    <property type="project" value="InterPro"/>
</dbReference>
<proteinExistence type="inferred from homology"/>
<dbReference type="PROSITE" id="PS00631">
    <property type="entry name" value="CYTOSOL_AP"/>
    <property type="match status" value="1"/>
</dbReference>
<evidence type="ECO:0000256" key="2">
    <source>
        <dbReference type="ARBA" id="ARBA00022438"/>
    </source>
</evidence>
<dbReference type="PANTHER" id="PTHR11963">
    <property type="entry name" value="LEUCINE AMINOPEPTIDASE-RELATED"/>
    <property type="match status" value="1"/>
</dbReference>
<keyword evidence="2" id="KW-0031">Aminopeptidase</keyword>
<dbReference type="InterPro" id="IPR000819">
    <property type="entry name" value="Peptidase_M17_C"/>
</dbReference>
<reference evidence="8" key="1">
    <citation type="journal article" date="2023" name="Commun. Biol.">
        <title>Genome analysis of Parmales, the sister group of diatoms, reveals the evolutionary specialization of diatoms from phago-mixotrophs to photoautotrophs.</title>
        <authorList>
            <person name="Ban H."/>
            <person name="Sato S."/>
            <person name="Yoshikawa S."/>
            <person name="Yamada K."/>
            <person name="Nakamura Y."/>
            <person name="Ichinomiya M."/>
            <person name="Sato N."/>
            <person name="Blanc-Mathieu R."/>
            <person name="Endo H."/>
            <person name="Kuwata A."/>
            <person name="Ogata H."/>
        </authorList>
    </citation>
    <scope>NUCLEOTIDE SEQUENCE [LARGE SCALE GENOMIC DNA]</scope>
</reference>
<comment type="similarity">
    <text evidence="1">Belongs to the peptidase M17 family.</text>
</comment>
<evidence type="ECO:0000256" key="4">
    <source>
        <dbReference type="ARBA" id="ARBA00022801"/>
    </source>
</evidence>
<dbReference type="CDD" id="cd00433">
    <property type="entry name" value="Peptidase_M17"/>
    <property type="match status" value="1"/>
</dbReference>
<feature type="compositionally biased region" description="Low complexity" evidence="5">
    <location>
        <begin position="8"/>
        <end position="22"/>
    </location>
</feature>
<protein>
    <recommendedName>
        <fullName evidence="6">Cytosol aminopeptidase domain-containing protein</fullName>
    </recommendedName>
</protein>
<dbReference type="Gene3D" id="3.40.630.10">
    <property type="entry name" value="Zn peptidases"/>
    <property type="match status" value="1"/>
</dbReference>
<sequence length="522" mass="55448">MDSDGTVPSNTPSNTPSNNTPFDTPPNTPITPPPLPIITSSAAPPDSITLRLAPDKDSFSNLIDSQPSELSDVMTAMGVNKYKPGRLVPISPTEFFFCTAPPKVNDSQLNTLPSFPLLSKLNSNKTYSLIDDPGAKPLLSFLLSGYKFTTYKSKNSTTPPSPPLHLPNTPASTISQVQSIASAIYLTRTLINTPAEHCTPSHLQSSLESLSTTFPNTTTTTWVGDDLLTPNPTFSAVLPGGVCGQIHAVGRASSTPSTSPRLITLTRKLDPSYPTVALVGKGVTFDTGGLSMKSPGGMLNMKKDMGGAAHVIGLAKAVMELELKVNLEVYVPAVENNVDSKSIRPLDVIRSINGVTTEIGNTDAEGRLILADALALAASKEPDVIVDFATLTGAARVALGTAVPAYFSNSASFSDLLTEAGHEVDDPIWRMPLYEGYEGRMKSRVADLRNVPSDGGMGGAITAACYLRNFVKKVGGKKEGENEKKEEEVPWIHFDVNGADGAGWGEAQGFRAALEMITKMQK</sequence>
<evidence type="ECO:0000259" key="6">
    <source>
        <dbReference type="PROSITE" id="PS00631"/>
    </source>
</evidence>
<keyword evidence="8" id="KW-1185">Reference proteome</keyword>
<evidence type="ECO:0000313" key="8">
    <source>
        <dbReference type="Proteomes" id="UP001165065"/>
    </source>
</evidence>
<feature type="region of interest" description="Disordered" evidence="5">
    <location>
        <begin position="1"/>
        <end position="43"/>
    </location>
</feature>
<organism evidence="7 8">
    <name type="scientific">Triparma columacea</name>
    <dbReference type="NCBI Taxonomy" id="722753"/>
    <lineage>
        <taxon>Eukaryota</taxon>
        <taxon>Sar</taxon>
        <taxon>Stramenopiles</taxon>
        <taxon>Ochrophyta</taxon>
        <taxon>Bolidophyceae</taxon>
        <taxon>Parmales</taxon>
        <taxon>Triparmaceae</taxon>
        <taxon>Triparma</taxon>
    </lineage>
</organism>
<keyword evidence="3" id="KW-0645">Protease</keyword>
<gene>
    <name evidence="7" type="ORF">TrCOL_g7485</name>
</gene>
<dbReference type="OrthoDB" id="412814at2759"/>
<dbReference type="PANTHER" id="PTHR11963:SF20">
    <property type="entry name" value="PEPTIDASE B"/>
    <property type="match status" value="1"/>
</dbReference>
<evidence type="ECO:0000256" key="5">
    <source>
        <dbReference type="SAM" id="MobiDB-lite"/>
    </source>
</evidence>
<name>A0A9W7G182_9STRA</name>